<dbReference type="InterPro" id="IPR013907">
    <property type="entry name" value="Sds3"/>
</dbReference>
<feature type="region of interest" description="Disordered" evidence="6">
    <location>
        <begin position="71"/>
        <end position="200"/>
    </location>
</feature>
<dbReference type="AlphaFoldDB" id="A0A1X2GQ05"/>
<keyword evidence="4" id="KW-0804">Transcription</keyword>
<keyword evidence="3" id="KW-0805">Transcription regulation</keyword>
<dbReference type="GO" id="GO:0005654">
    <property type="term" value="C:nucleoplasm"/>
    <property type="evidence" value="ECO:0007669"/>
    <property type="project" value="UniProtKB-ARBA"/>
</dbReference>
<protein>
    <submittedName>
        <fullName evidence="7">Uncharacterized protein</fullName>
    </submittedName>
</protein>
<dbReference type="STRING" id="101127.A0A1X2GQ05"/>
<organism evidence="7 8">
    <name type="scientific">Hesseltinella vesiculosa</name>
    <dbReference type="NCBI Taxonomy" id="101127"/>
    <lineage>
        <taxon>Eukaryota</taxon>
        <taxon>Fungi</taxon>
        <taxon>Fungi incertae sedis</taxon>
        <taxon>Mucoromycota</taxon>
        <taxon>Mucoromycotina</taxon>
        <taxon>Mucoromycetes</taxon>
        <taxon>Mucorales</taxon>
        <taxon>Cunninghamellaceae</taxon>
        <taxon>Hesseltinella</taxon>
    </lineage>
</organism>
<feature type="compositionally biased region" description="Polar residues" evidence="6">
    <location>
        <begin position="39"/>
        <end position="48"/>
    </location>
</feature>
<dbReference type="OrthoDB" id="70376at2759"/>
<sequence>MPLASMLETNKPFVFTNGSPSNELPAPSKTKLTSPSSTERYTFPSSSKFELDSHRSNGYHIAYTQDSMLAAPGAPLQPSKHHSYTNASPDVPITLPPPSALGKPFVKLEDPSSHSLPPPPTNSAPLSQPPAPSLSSTSPCSSTASLSAHSLVNRSPPPLPPAVLNNPVVSQPHVKKPQHHHDDDAASLSHYDTTAADNRRLKRRKDLNQRVEFLNNEFLKHKERLFGEKLMMIQTEIDQALNDTHTKYQEGLLMLETIRQKSMTDSRMFRDYQKSVTDKQFLLEIRQAEEEYLTEKHEIREKLFAVLEDKRRKLKEDKDNYDLTFDVMMETQARSNKRSLRKRGMEHLFDDLQAMRCGITSHQKTNDFKHTQEKVIFSFTLGPSPIYIF</sequence>
<name>A0A1X2GQ05_9FUNG</name>
<dbReference type="GO" id="GO:0010468">
    <property type="term" value="P:regulation of gene expression"/>
    <property type="evidence" value="ECO:0007669"/>
    <property type="project" value="UniProtKB-ARBA"/>
</dbReference>
<dbReference type="EMBL" id="MCGT01000006">
    <property type="protein sequence ID" value="ORX58829.1"/>
    <property type="molecule type" value="Genomic_DNA"/>
</dbReference>
<evidence type="ECO:0000256" key="1">
    <source>
        <dbReference type="ARBA" id="ARBA00004123"/>
    </source>
</evidence>
<evidence type="ECO:0000313" key="7">
    <source>
        <dbReference type="EMBL" id="ORX58829.1"/>
    </source>
</evidence>
<reference evidence="7 8" key="1">
    <citation type="submission" date="2016-07" db="EMBL/GenBank/DDBJ databases">
        <title>Pervasive Adenine N6-methylation of Active Genes in Fungi.</title>
        <authorList>
            <consortium name="DOE Joint Genome Institute"/>
            <person name="Mondo S.J."/>
            <person name="Dannebaum R.O."/>
            <person name="Kuo R.C."/>
            <person name="Labutti K."/>
            <person name="Haridas S."/>
            <person name="Kuo A."/>
            <person name="Salamov A."/>
            <person name="Ahrendt S.R."/>
            <person name="Lipzen A."/>
            <person name="Sullivan W."/>
            <person name="Andreopoulos W.B."/>
            <person name="Clum A."/>
            <person name="Lindquist E."/>
            <person name="Daum C."/>
            <person name="Ramamoorthy G.K."/>
            <person name="Gryganskyi A."/>
            <person name="Culley D."/>
            <person name="Magnuson J.K."/>
            <person name="James T.Y."/>
            <person name="O'Malley M.A."/>
            <person name="Stajich J.E."/>
            <person name="Spatafora J.W."/>
            <person name="Visel A."/>
            <person name="Grigoriev I.V."/>
        </authorList>
    </citation>
    <scope>NUCLEOTIDE SEQUENCE [LARGE SCALE GENOMIC DNA]</scope>
    <source>
        <strain evidence="7 8">NRRL 3301</strain>
    </source>
</reference>
<evidence type="ECO:0000256" key="5">
    <source>
        <dbReference type="ARBA" id="ARBA00023242"/>
    </source>
</evidence>
<dbReference type="Pfam" id="PF08598">
    <property type="entry name" value="Sds3"/>
    <property type="match status" value="1"/>
</dbReference>
<proteinExistence type="predicted"/>
<evidence type="ECO:0000256" key="2">
    <source>
        <dbReference type="ARBA" id="ARBA00022491"/>
    </source>
</evidence>
<feature type="region of interest" description="Disordered" evidence="6">
    <location>
        <begin position="1"/>
        <end position="50"/>
    </location>
</feature>
<evidence type="ECO:0000313" key="8">
    <source>
        <dbReference type="Proteomes" id="UP000242146"/>
    </source>
</evidence>
<evidence type="ECO:0000256" key="4">
    <source>
        <dbReference type="ARBA" id="ARBA00023163"/>
    </source>
</evidence>
<gene>
    <name evidence="7" type="ORF">DM01DRAFT_1333451</name>
</gene>
<accession>A0A1X2GQ05</accession>
<evidence type="ECO:0000256" key="6">
    <source>
        <dbReference type="SAM" id="MobiDB-lite"/>
    </source>
</evidence>
<comment type="subcellular location">
    <subcellularLocation>
        <location evidence="1">Nucleus</location>
    </subcellularLocation>
</comment>
<feature type="compositionally biased region" description="Pro residues" evidence="6">
    <location>
        <begin position="116"/>
        <end position="132"/>
    </location>
</feature>
<comment type="caution">
    <text evidence="7">The sequence shown here is derived from an EMBL/GenBank/DDBJ whole genome shotgun (WGS) entry which is preliminary data.</text>
</comment>
<feature type="compositionally biased region" description="Low complexity" evidence="6">
    <location>
        <begin position="27"/>
        <end position="38"/>
    </location>
</feature>
<feature type="compositionally biased region" description="Low complexity" evidence="6">
    <location>
        <begin position="133"/>
        <end position="154"/>
    </location>
</feature>
<keyword evidence="5" id="KW-0539">Nucleus</keyword>
<keyword evidence="2" id="KW-0678">Repressor</keyword>
<dbReference type="Proteomes" id="UP000242146">
    <property type="component" value="Unassembled WGS sequence"/>
</dbReference>
<evidence type="ECO:0000256" key="3">
    <source>
        <dbReference type="ARBA" id="ARBA00023015"/>
    </source>
</evidence>
<dbReference type="SMART" id="SM01401">
    <property type="entry name" value="Sds3"/>
    <property type="match status" value="1"/>
</dbReference>
<dbReference type="PANTHER" id="PTHR21964">
    <property type="entry name" value="BREAST CANCER METASTASIS-SUPPRESSOR 1"/>
    <property type="match status" value="1"/>
</dbReference>
<keyword evidence="8" id="KW-1185">Reference proteome</keyword>